<accession>A0A4R6X767</accession>
<protein>
    <recommendedName>
        <fullName evidence="4">Lipoprotein</fullName>
    </recommendedName>
</protein>
<feature type="signal peptide" evidence="1">
    <location>
        <begin position="1"/>
        <end position="24"/>
    </location>
</feature>
<gene>
    <name evidence="2" type="ORF">C8D85_3439</name>
</gene>
<evidence type="ECO:0000313" key="3">
    <source>
        <dbReference type="Proteomes" id="UP000295729"/>
    </source>
</evidence>
<dbReference type="EMBL" id="SNZA01000007">
    <property type="protein sequence ID" value="TDR05917.1"/>
    <property type="molecule type" value="Genomic_DNA"/>
</dbReference>
<proteinExistence type="predicted"/>
<keyword evidence="3" id="KW-1185">Reference proteome</keyword>
<keyword evidence="1" id="KW-0732">Signal</keyword>
<dbReference type="Proteomes" id="UP000295729">
    <property type="component" value="Unassembled WGS sequence"/>
</dbReference>
<name>A0A4R6X767_9GAMM</name>
<comment type="caution">
    <text evidence="2">The sequence shown here is derived from an EMBL/GenBank/DDBJ whole genome shotgun (WGS) entry which is preliminary data.</text>
</comment>
<dbReference type="AlphaFoldDB" id="A0A4R6X767"/>
<evidence type="ECO:0008006" key="4">
    <source>
        <dbReference type="Google" id="ProtNLM"/>
    </source>
</evidence>
<evidence type="ECO:0000313" key="2">
    <source>
        <dbReference type="EMBL" id="TDR05917.1"/>
    </source>
</evidence>
<organism evidence="2 3">
    <name type="scientific">Marinomonas communis</name>
    <dbReference type="NCBI Taxonomy" id="28254"/>
    <lineage>
        <taxon>Bacteria</taxon>
        <taxon>Pseudomonadati</taxon>
        <taxon>Pseudomonadota</taxon>
        <taxon>Gammaproteobacteria</taxon>
        <taxon>Oceanospirillales</taxon>
        <taxon>Oceanospirillaceae</taxon>
        <taxon>Marinomonas</taxon>
    </lineage>
</organism>
<sequence length="69" mass="7773">MSLKRISILMTMALSSLLSGCSYHQYYECPSPHNVLPMQNVHVLPMQTITVTPTPAPSTTEKTTIYRVY</sequence>
<feature type="chain" id="PRO_5020191209" description="Lipoprotein" evidence="1">
    <location>
        <begin position="25"/>
        <end position="69"/>
    </location>
</feature>
<reference evidence="2 3" key="1">
    <citation type="submission" date="2019-03" db="EMBL/GenBank/DDBJ databases">
        <title>Genomic Encyclopedia of Type Strains, Phase IV (KMG-IV): sequencing the most valuable type-strain genomes for metagenomic binning, comparative biology and taxonomic classification.</title>
        <authorList>
            <person name="Goeker M."/>
        </authorList>
    </citation>
    <scope>NUCLEOTIDE SEQUENCE [LARGE SCALE GENOMIC DNA]</scope>
    <source>
        <strain evidence="2 3">DSM 5604</strain>
    </source>
</reference>
<dbReference type="PROSITE" id="PS51257">
    <property type="entry name" value="PROKAR_LIPOPROTEIN"/>
    <property type="match status" value="1"/>
</dbReference>
<evidence type="ECO:0000256" key="1">
    <source>
        <dbReference type="SAM" id="SignalP"/>
    </source>
</evidence>